<protein>
    <submittedName>
        <fullName evidence="1">Uncharacterized protein</fullName>
    </submittedName>
</protein>
<dbReference type="EMBL" id="AHOR02000010">
    <property type="protein sequence ID" value="EMF83889.1"/>
    <property type="molecule type" value="Genomic_DNA"/>
</dbReference>
<dbReference type="AlphaFoldDB" id="M3GD86"/>
<sequence>MNRDDCLGFWDRLLESSNSSFLQKNESWISYFELTLTYNFLLRTHVNIQFLTSKFMFKEVFFETEARSHDKFFINLFGTFFQSNR</sequence>
<gene>
    <name evidence="1" type="ORF">LEP1GSC188_4127</name>
</gene>
<name>M3GD86_9LEPT</name>
<dbReference type="Proteomes" id="UP000011770">
    <property type="component" value="Unassembled WGS sequence"/>
</dbReference>
<evidence type="ECO:0000313" key="2">
    <source>
        <dbReference type="Proteomes" id="UP000011770"/>
    </source>
</evidence>
<proteinExistence type="predicted"/>
<evidence type="ECO:0000313" key="1">
    <source>
        <dbReference type="EMBL" id="EMF83889.1"/>
    </source>
</evidence>
<accession>M3GD86</accession>
<organism evidence="1 2">
    <name type="scientific">Leptospira weilii serovar Topaz str. LT2116</name>
    <dbReference type="NCBI Taxonomy" id="1088540"/>
    <lineage>
        <taxon>Bacteria</taxon>
        <taxon>Pseudomonadati</taxon>
        <taxon>Spirochaetota</taxon>
        <taxon>Spirochaetia</taxon>
        <taxon>Leptospirales</taxon>
        <taxon>Leptospiraceae</taxon>
        <taxon>Leptospira</taxon>
    </lineage>
</organism>
<reference evidence="1 2" key="1">
    <citation type="submission" date="2013-01" db="EMBL/GenBank/DDBJ databases">
        <authorList>
            <person name="Harkins D.M."/>
            <person name="Durkin A.S."/>
            <person name="Brinkac L.M."/>
            <person name="Haft D.H."/>
            <person name="Selengut J.D."/>
            <person name="Sanka R."/>
            <person name="DePew J."/>
            <person name="Purushe J."/>
            <person name="Tulsiani S.M."/>
            <person name="Graham G.C."/>
            <person name="Burns M.-A."/>
            <person name="Dohnt M.F."/>
            <person name="Smythe L.D."/>
            <person name="McKay D.B."/>
            <person name="Craig S.B."/>
            <person name="Vinetz J.M."/>
            <person name="Sutton G.G."/>
            <person name="Nierman W.C."/>
            <person name="Fouts D.E."/>
        </authorList>
    </citation>
    <scope>NUCLEOTIDE SEQUENCE [LARGE SCALE GENOMIC DNA]</scope>
    <source>
        <strain evidence="1 2">LT2116</strain>
    </source>
</reference>
<comment type="caution">
    <text evidence="1">The sequence shown here is derived from an EMBL/GenBank/DDBJ whole genome shotgun (WGS) entry which is preliminary data.</text>
</comment>